<proteinExistence type="predicted"/>
<gene>
    <name evidence="1" type="ORF">LCGC14_0294510</name>
</gene>
<accession>A0A0F9WXS4</accession>
<name>A0A0F9WXS4_9ZZZZ</name>
<organism evidence="1">
    <name type="scientific">marine sediment metagenome</name>
    <dbReference type="NCBI Taxonomy" id="412755"/>
    <lineage>
        <taxon>unclassified sequences</taxon>
        <taxon>metagenomes</taxon>
        <taxon>ecological metagenomes</taxon>
    </lineage>
</organism>
<dbReference type="EMBL" id="LAZR01000179">
    <property type="protein sequence ID" value="KKN83798.1"/>
    <property type="molecule type" value="Genomic_DNA"/>
</dbReference>
<sequence>MIMGTPRVVTAGVLPTTGHGVVFTIVDAPALRWSNVKNHRWILSGA</sequence>
<comment type="caution">
    <text evidence="1">The sequence shown here is derived from an EMBL/GenBank/DDBJ whole genome shotgun (WGS) entry which is preliminary data.</text>
</comment>
<protein>
    <submittedName>
        <fullName evidence="1">Uncharacterized protein</fullName>
    </submittedName>
</protein>
<dbReference type="AlphaFoldDB" id="A0A0F9WXS4"/>
<reference evidence="1" key="1">
    <citation type="journal article" date="2015" name="Nature">
        <title>Complex archaea that bridge the gap between prokaryotes and eukaryotes.</title>
        <authorList>
            <person name="Spang A."/>
            <person name="Saw J.H."/>
            <person name="Jorgensen S.L."/>
            <person name="Zaremba-Niedzwiedzka K."/>
            <person name="Martijn J."/>
            <person name="Lind A.E."/>
            <person name="van Eijk R."/>
            <person name="Schleper C."/>
            <person name="Guy L."/>
            <person name="Ettema T.J."/>
        </authorList>
    </citation>
    <scope>NUCLEOTIDE SEQUENCE</scope>
</reference>
<evidence type="ECO:0000313" key="1">
    <source>
        <dbReference type="EMBL" id="KKN83798.1"/>
    </source>
</evidence>